<evidence type="ECO:0000313" key="4">
    <source>
        <dbReference type="Proteomes" id="UP001303046"/>
    </source>
</evidence>
<feature type="region of interest" description="Disordered" evidence="1">
    <location>
        <begin position="341"/>
        <end position="368"/>
    </location>
</feature>
<gene>
    <name evidence="3" type="primary">Necator_chrI.g2485</name>
    <name evidence="3" type="ORF">RB195_006357</name>
</gene>
<dbReference type="EMBL" id="JAVFWL010000001">
    <property type="protein sequence ID" value="KAK6729259.1"/>
    <property type="molecule type" value="Genomic_DNA"/>
</dbReference>
<dbReference type="InterPro" id="IPR000210">
    <property type="entry name" value="BTB/POZ_dom"/>
</dbReference>
<dbReference type="Gene3D" id="3.30.710.10">
    <property type="entry name" value="Potassium Channel Kv1.1, Chain A"/>
    <property type="match status" value="1"/>
</dbReference>
<sequence length="394" mass="44698">MAQTEEKLEFVHFWRFEVMSTFSMRDSDNFSTIYGPRIYEWCIRIDRGDSFGFRGLENRGIELSVEPTIRSFNTRLPPASTCSFDVRVIEPLTNKVLLKAGPHVCPLIDDPHGNRGFFLPQNSDTGVAIQKMLKGNEFFGNRCEITSILSLPTASFDVDKIENLAPRPPKVPDFRFRMLTERSRHDFTIRCRDGDILVAKEGLFLASEYFRDYLEGADHADANFGDVNKQAVEMALHFTLTGTMTPPESIYSSLVNDVIETARRLRSLNFPKLRNALEEESIKAAIQDHENLEAVLLWFICSHDCAMPTLHMVCLAYVAGIHANQYLRDFTEGSMSDCLRGEGVPRASREAQQTTRYSETHPTSAYNDCNSMRKQSAGSISSRSHGISKYTLYK</sequence>
<accession>A0ABR1BS96</accession>
<protein>
    <recommendedName>
        <fullName evidence="2">BTB domain-containing protein</fullName>
    </recommendedName>
</protein>
<dbReference type="InterPro" id="IPR011333">
    <property type="entry name" value="SKP1/BTB/POZ_sf"/>
</dbReference>
<feature type="compositionally biased region" description="Polar residues" evidence="1">
    <location>
        <begin position="350"/>
        <end position="368"/>
    </location>
</feature>
<reference evidence="3 4" key="1">
    <citation type="submission" date="2023-08" db="EMBL/GenBank/DDBJ databases">
        <title>A Necator americanus chromosomal reference genome.</title>
        <authorList>
            <person name="Ilik V."/>
            <person name="Petrzelkova K.J."/>
            <person name="Pardy F."/>
            <person name="Fuh T."/>
            <person name="Niatou-Singa F.S."/>
            <person name="Gouil Q."/>
            <person name="Baker L."/>
            <person name="Ritchie M.E."/>
            <person name="Jex A.R."/>
            <person name="Gazzola D."/>
            <person name="Li H."/>
            <person name="Toshio Fujiwara R."/>
            <person name="Zhan B."/>
            <person name="Aroian R.V."/>
            <person name="Pafco B."/>
            <person name="Schwarz E.M."/>
        </authorList>
    </citation>
    <scope>NUCLEOTIDE SEQUENCE [LARGE SCALE GENOMIC DNA]</scope>
    <source>
        <strain evidence="3 4">Aroian</strain>
        <tissue evidence="3">Whole animal</tissue>
    </source>
</reference>
<feature type="domain" description="BTB" evidence="2">
    <location>
        <begin position="185"/>
        <end position="248"/>
    </location>
</feature>
<name>A0ABR1BS96_NECAM</name>
<evidence type="ECO:0000259" key="2">
    <source>
        <dbReference type="PROSITE" id="PS50097"/>
    </source>
</evidence>
<evidence type="ECO:0000313" key="3">
    <source>
        <dbReference type="EMBL" id="KAK6729259.1"/>
    </source>
</evidence>
<evidence type="ECO:0000256" key="1">
    <source>
        <dbReference type="SAM" id="MobiDB-lite"/>
    </source>
</evidence>
<keyword evidence="4" id="KW-1185">Reference proteome</keyword>
<proteinExistence type="predicted"/>
<dbReference type="PROSITE" id="PS50097">
    <property type="entry name" value="BTB"/>
    <property type="match status" value="1"/>
</dbReference>
<dbReference type="Proteomes" id="UP001303046">
    <property type="component" value="Unassembled WGS sequence"/>
</dbReference>
<comment type="caution">
    <text evidence="3">The sequence shown here is derived from an EMBL/GenBank/DDBJ whole genome shotgun (WGS) entry which is preliminary data.</text>
</comment>
<organism evidence="3 4">
    <name type="scientific">Necator americanus</name>
    <name type="common">Human hookworm</name>
    <dbReference type="NCBI Taxonomy" id="51031"/>
    <lineage>
        <taxon>Eukaryota</taxon>
        <taxon>Metazoa</taxon>
        <taxon>Ecdysozoa</taxon>
        <taxon>Nematoda</taxon>
        <taxon>Chromadorea</taxon>
        <taxon>Rhabditida</taxon>
        <taxon>Rhabditina</taxon>
        <taxon>Rhabditomorpha</taxon>
        <taxon>Strongyloidea</taxon>
        <taxon>Ancylostomatidae</taxon>
        <taxon>Bunostominae</taxon>
        <taxon>Necator</taxon>
    </lineage>
</organism>
<dbReference type="SUPFAM" id="SSF54695">
    <property type="entry name" value="POZ domain"/>
    <property type="match status" value="1"/>
</dbReference>